<dbReference type="InterPro" id="IPR017800">
    <property type="entry name" value="ADOP"/>
</dbReference>
<feature type="domain" description="ABC3 transporter permease C-terminal" evidence="8">
    <location>
        <begin position="384"/>
        <end position="503"/>
    </location>
</feature>
<proteinExistence type="inferred from homology"/>
<evidence type="ECO:0000313" key="11">
    <source>
        <dbReference type="Proteomes" id="UP000006844"/>
    </source>
</evidence>
<keyword evidence="3 7" id="KW-0812">Transmembrane</keyword>
<keyword evidence="5 7" id="KW-0472">Membrane</keyword>
<dbReference type="STRING" id="401053.AciPR4_3382"/>
<feature type="transmembrane region" description="Helical" evidence="7">
    <location>
        <begin position="433"/>
        <end position="455"/>
    </location>
</feature>
<dbReference type="EMBL" id="CP002467">
    <property type="protein sequence ID" value="ADV84136.1"/>
    <property type="molecule type" value="Genomic_DNA"/>
</dbReference>
<evidence type="ECO:0000256" key="6">
    <source>
        <dbReference type="ARBA" id="ARBA00038076"/>
    </source>
</evidence>
<dbReference type="Pfam" id="PF02687">
    <property type="entry name" value="FtsX"/>
    <property type="match status" value="2"/>
</dbReference>
<feature type="domain" description="MacB-like periplasmic core" evidence="9">
    <location>
        <begin position="99"/>
        <end position="331"/>
    </location>
</feature>
<reference evidence="10 11" key="1">
    <citation type="journal article" date="2012" name="Stand. Genomic Sci.">
        <title>Complete genome sequence of Terriglobus saanensis type strain SP1PR4(T), an Acidobacteria from tundra soil.</title>
        <authorList>
            <person name="Rawat S.R."/>
            <person name="Mannisto M.K."/>
            <person name="Starovoytov V."/>
            <person name="Goodwin L."/>
            <person name="Nolan M."/>
            <person name="Hauser L."/>
            <person name="Land M."/>
            <person name="Davenport K.W."/>
            <person name="Woyke T."/>
            <person name="Haggblom M.M."/>
        </authorList>
    </citation>
    <scope>NUCLEOTIDE SEQUENCE</scope>
    <source>
        <strain evidence="11">ATCC BAA-1853 / DSM 23119 / SP1PR4</strain>
    </source>
</reference>
<comment type="similarity">
    <text evidence="6">Belongs to the ABC-4 integral membrane protein family.</text>
</comment>
<dbReference type="InterPro" id="IPR050250">
    <property type="entry name" value="Macrolide_Exporter_MacB"/>
</dbReference>
<dbReference type="PANTHER" id="PTHR30572">
    <property type="entry name" value="MEMBRANE COMPONENT OF TRANSPORTER-RELATED"/>
    <property type="match status" value="1"/>
</dbReference>
<dbReference type="PANTHER" id="PTHR30572:SF4">
    <property type="entry name" value="ABC TRANSPORTER PERMEASE YTRF"/>
    <property type="match status" value="1"/>
</dbReference>
<name>E8UXB2_TERSS</name>
<dbReference type="AlphaFoldDB" id="E8UXB2"/>
<evidence type="ECO:0000256" key="2">
    <source>
        <dbReference type="ARBA" id="ARBA00022475"/>
    </source>
</evidence>
<evidence type="ECO:0000313" key="10">
    <source>
        <dbReference type="EMBL" id="ADV84136.1"/>
    </source>
</evidence>
<accession>E8UXB2</accession>
<dbReference type="eggNOG" id="COG0577">
    <property type="taxonomic scope" value="Bacteria"/>
</dbReference>
<dbReference type="GO" id="GO:0005886">
    <property type="term" value="C:plasma membrane"/>
    <property type="evidence" value="ECO:0007669"/>
    <property type="project" value="UniProtKB-SubCell"/>
</dbReference>
<keyword evidence="2" id="KW-1003">Cell membrane</keyword>
<sequence length="921" mass="98987">MRKLRELWMRVLGLLGAGTAEADLEAELQSHVQMHMEDSVRSGLSQAEARRRALIYLGGMEQTKGAYRQQRGLPFVESLVGDVRYALRQLAKNPGFMVTAVLTLALGIGANTAIFTLVHAVLLKDLPVVDPKALVRVGDGEICCTLNLGSMRGAFSIFSYEGYKYLRDRTPEMEELAAMQGGMADLSVRRASGDTTSHSAFGEFVSGNYFQTFGVHAVAGRTLTPSDDADGATPVAMLSYHAWVRDYARDPSVVGSSLLMNTHPVTILGVTPQGFYGDRLSVNPPDFYLPISQEPTLGFYGARDKSNLGWLFLIGRVKPAVAIASLQEKMSGLLRQSLGELKDFQTTQGKARLAQAHVVLAPGGAGIAGMQHEMANRLHLLMGLAGLVLLIACANIANLMLARGVAQRGEISVRMALGAARSRIIRQRLTESLVLACMGGVAGIAVSYAGTKMLLSLLFTRAVVMPVDAVPSLPVLGFAFGVSLVTGVSFGVGPAWMTSNEQPVNAMRGANRSTRDGSSLLQRGLVVLQAALSLVLLVGAGLLGMSLNHLQHQNFGLEAENRVVVTMNPLKAGYKPERLQGLYSQIEDRFHAMPGVKHVGLTLYTPLCGDTWSFYVYPQGQRAPDPGQEVTSYFNRASSEYFQSVGQRVVRGRPFTAADTATAPKVAVVNEAFVKKVFADGKDPLGRRFGANEIKHSGDFEIVGVVEDTKYEDARSDPAPMYFTPMLQPSGLPAPGGMDASLYAEQFVLQMNMIPPELEAEVRRTMASIDPNLTVDRFQTFAEQIGGNFDGERTMARLTQMFGLLALVLASVGLYGVTSYTVAGRTSEIGIRMALGAKRGDVVRMILRGAMLQAGLGLLIGVPAALLSARLVKSQLYGVTGQDLGVLSAATLVLALAAWVAGWIPARRAASVDPMRALRTE</sequence>
<evidence type="ECO:0000256" key="4">
    <source>
        <dbReference type="ARBA" id="ARBA00022989"/>
    </source>
</evidence>
<dbReference type="OrthoDB" id="103171at2"/>
<feature type="transmembrane region" description="Helical" evidence="7">
    <location>
        <begin position="520"/>
        <end position="545"/>
    </location>
</feature>
<keyword evidence="4 7" id="KW-1133">Transmembrane helix</keyword>
<dbReference type="Pfam" id="PF12704">
    <property type="entry name" value="MacB_PCD"/>
    <property type="match status" value="2"/>
</dbReference>
<evidence type="ECO:0000259" key="9">
    <source>
        <dbReference type="Pfam" id="PF12704"/>
    </source>
</evidence>
<evidence type="ECO:0000256" key="7">
    <source>
        <dbReference type="SAM" id="Phobius"/>
    </source>
</evidence>
<dbReference type="GO" id="GO:0022857">
    <property type="term" value="F:transmembrane transporter activity"/>
    <property type="evidence" value="ECO:0007669"/>
    <property type="project" value="TreeGrafter"/>
</dbReference>
<evidence type="ECO:0000259" key="8">
    <source>
        <dbReference type="Pfam" id="PF02687"/>
    </source>
</evidence>
<dbReference type="NCBIfam" id="NF038403">
    <property type="entry name" value="perm_prefix_1"/>
    <property type="match status" value="1"/>
</dbReference>
<evidence type="ECO:0000256" key="5">
    <source>
        <dbReference type="ARBA" id="ARBA00023136"/>
    </source>
</evidence>
<feature type="domain" description="ABC3 transporter permease C-terminal" evidence="8">
    <location>
        <begin position="801"/>
        <end position="914"/>
    </location>
</feature>
<organism evidence="10 11">
    <name type="scientific">Terriglobus saanensis (strain ATCC BAA-1853 / DSM 23119 / SP1PR4)</name>
    <dbReference type="NCBI Taxonomy" id="401053"/>
    <lineage>
        <taxon>Bacteria</taxon>
        <taxon>Pseudomonadati</taxon>
        <taxon>Acidobacteriota</taxon>
        <taxon>Terriglobia</taxon>
        <taxon>Terriglobales</taxon>
        <taxon>Acidobacteriaceae</taxon>
        <taxon>Terriglobus</taxon>
    </lineage>
</organism>
<gene>
    <name evidence="10" type="ordered locus">AciPR4_3382</name>
</gene>
<keyword evidence="11" id="KW-1185">Reference proteome</keyword>
<evidence type="ECO:0000256" key="1">
    <source>
        <dbReference type="ARBA" id="ARBA00004651"/>
    </source>
</evidence>
<dbReference type="Proteomes" id="UP000006844">
    <property type="component" value="Chromosome"/>
</dbReference>
<dbReference type="HOGENOM" id="CLU_009433_1_0_0"/>
<evidence type="ECO:0000256" key="3">
    <source>
        <dbReference type="ARBA" id="ARBA00022692"/>
    </source>
</evidence>
<dbReference type="NCBIfam" id="TIGR03434">
    <property type="entry name" value="ADOP"/>
    <property type="match status" value="1"/>
</dbReference>
<feature type="transmembrane region" description="Helical" evidence="7">
    <location>
        <begin position="886"/>
        <end position="906"/>
    </location>
</feature>
<feature type="domain" description="MacB-like periplasmic core" evidence="9">
    <location>
        <begin position="530"/>
        <end position="725"/>
    </location>
</feature>
<protein>
    <submittedName>
        <fullName evidence="10">Permease</fullName>
    </submittedName>
</protein>
<dbReference type="InterPro" id="IPR047928">
    <property type="entry name" value="Perm_prefix_1"/>
</dbReference>
<feature type="transmembrane region" description="Helical" evidence="7">
    <location>
        <begin position="845"/>
        <end position="866"/>
    </location>
</feature>
<dbReference type="RefSeq" id="WP_013569867.1">
    <property type="nucleotide sequence ID" value="NC_014963.1"/>
</dbReference>
<feature type="transmembrane region" description="Helical" evidence="7">
    <location>
        <begin position="380"/>
        <end position="401"/>
    </location>
</feature>
<dbReference type="KEGG" id="tsa:AciPR4_3382"/>
<comment type="subcellular location">
    <subcellularLocation>
        <location evidence="1">Cell membrane</location>
        <topology evidence="1">Multi-pass membrane protein</topology>
    </subcellularLocation>
</comment>
<dbReference type="InterPro" id="IPR003838">
    <property type="entry name" value="ABC3_permease_C"/>
</dbReference>
<feature type="transmembrane region" description="Helical" evidence="7">
    <location>
        <begin position="475"/>
        <end position="499"/>
    </location>
</feature>
<feature type="transmembrane region" description="Helical" evidence="7">
    <location>
        <begin position="801"/>
        <end position="824"/>
    </location>
</feature>
<dbReference type="InterPro" id="IPR025857">
    <property type="entry name" value="MacB_PCD"/>
</dbReference>